<accession>A0AAV5AJU1</accession>
<dbReference type="GO" id="GO:0006400">
    <property type="term" value="P:tRNA modification"/>
    <property type="evidence" value="ECO:0007669"/>
    <property type="project" value="TreeGrafter"/>
</dbReference>
<dbReference type="GO" id="GO:0016787">
    <property type="term" value="F:hydrolase activity"/>
    <property type="evidence" value="ECO:0007669"/>
    <property type="project" value="UniProtKB-KW"/>
</dbReference>
<gene>
    <name evidence="7" type="ORF">Clacol_007638</name>
</gene>
<dbReference type="EC" id="3.2.2.-" evidence="6"/>
<evidence type="ECO:0000256" key="4">
    <source>
        <dbReference type="ARBA" id="ARBA00035393"/>
    </source>
</evidence>
<dbReference type="PANTHER" id="PTHR21314">
    <property type="entry name" value="QUEUOSINE 5'-PHOSPHATE N-GLYCOSYLASE_HYDROLASE-RELATED"/>
    <property type="match status" value="1"/>
</dbReference>
<comment type="function">
    <text evidence="6">Catalyzes the hydrolysis of queuosine 5'-phosphate, releasing the nucleobase queuine (q). Is required for salvage of queuine from exogenous queuosine (Q) that is imported and then converted to queuosine 5'-phosphate intracellularly.</text>
</comment>
<dbReference type="InterPro" id="IPR019438">
    <property type="entry name" value="Q_salvage"/>
</dbReference>
<dbReference type="AlphaFoldDB" id="A0AAV5AJU1"/>
<evidence type="ECO:0000256" key="1">
    <source>
        <dbReference type="ARBA" id="ARBA00022801"/>
    </source>
</evidence>
<organism evidence="7 8">
    <name type="scientific">Clathrus columnatus</name>
    <dbReference type="NCBI Taxonomy" id="1419009"/>
    <lineage>
        <taxon>Eukaryota</taxon>
        <taxon>Fungi</taxon>
        <taxon>Dikarya</taxon>
        <taxon>Basidiomycota</taxon>
        <taxon>Agaricomycotina</taxon>
        <taxon>Agaricomycetes</taxon>
        <taxon>Phallomycetidae</taxon>
        <taxon>Phallales</taxon>
        <taxon>Clathraceae</taxon>
        <taxon>Clathrus</taxon>
    </lineage>
</organism>
<dbReference type="Pfam" id="PF10343">
    <property type="entry name" value="Q_salvage"/>
    <property type="match status" value="1"/>
</dbReference>
<dbReference type="Proteomes" id="UP001050691">
    <property type="component" value="Unassembled WGS sequence"/>
</dbReference>
<evidence type="ECO:0000313" key="8">
    <source>
        <dbReference type="Proteomes" id="UP001050691"/>
    </source>
</evidence>
<evidence type="ECO:0000256" key="2">
    <source>
        <dbReference type="ARBA" id="ARBA00035119"/>
    </source>
</evidence>
<name>A0AAV5AJU1_9AGAM</name>
<comment type="catalytic activity">
    <reaction evidence="5 6">
        <text>queuosine 5'-phosphate + H2O = queuine + D-ribose 5-phosphate</text>
        <dbReference type="Rhea" id="RHEA:75387"/>
        <dbReference type="ChEBI" id="CHEBI:15377"/>
        <dbReference type="ChEBI" id="CHEBI:17433"/>
        <dbReference type="ChEBI" id="CHEBI:78346"/>
        <dbReference type="ChEBI" id="CHEBI:194371"/>
    </reaction>
    <physiologicalReaction direction="left-to-right" evidence="5 6">
        <dbReference type="Rhea" id="RHEA:75388"/>
    </physiologicalReaction>
</comment>
<evidence type="ECO:0000313" key="7">
    <source>
        <dbReference type="EMBL" id="GJJ13384.1"/>
    </source>
</evidence>
<evidence type="ECO:0000256" key="3">
    <source>
        <dbReference type="ARBA" id="ARBA00035306"/>
    </source>
</evidence>
<proteinExistence type="inferred from homology"/>
<evidence type="ECO:0000256" key="5">
    <source>
        <dbReference type="ARBA" id="ARBA00048204"/>
    </source>
</evidence>
<comment type="caution">
    <text evidence="7">The sequence shown here is derived from an EMBL/GenBank/DDBJ whole genome shotgun (WGS) entry which is preliminary data.</text>
</comment>
<comment type="similarity">
    <text evidence="2 6">Belongs to the QNG1 protein family.</text>
</comment>
<dbReference type="PANTHER" id="PTHR21314:SF0">
    <property type="entry name" value="QUEUOSINE 5'-PHOSPHATE N-GLYCOSYLASE_HYDROLASE"/>
    <property type="match status" value="1"/>
</dbReference>
<protein>
    <recommendedName>
        <fullName evidence="3 6">Queuosine 5'-phosphate N-glycosylase/hydrolase</fullName>
        <ecNumber evidence="6">3.2.2.-</ecNumber>
    </recommendedName>
    <alternativeName>
        <fullName evidence="4 6">Queuosine-nucleotide N-glycosylase/hydrolase</fullName>
    </alternativeName>
</protein>
<keyword evidence="8" id="KW-1185">Reference proteome</keyword>
<reference evidence="7" key="1">
    <citation type="submission" date="2021-10" db="EMBL/GenBank/DDBJ databases">
        <title>De novo Genome Assembly of Clathrus columnatus (Basidiomycota, Fungi) Using Illumina and Nanopore Sequence Data.</title>
        <authorList>
            <person name="Ogiso-Tanaka E."/>
            <person name="Itagaki H."/>
            <person name="Hosoya T."/>
            <person name="Hosaka K."/>
        </authorList>
    </citation>
    <scope>NUCLEOTIDE SEQUENCE</scope>
    <source>
        <strain evidence="7">MO-923</strain>
    </source>
</reference>
<evidence type="ECO:0000256" key="6">
    <source>
        <dbReference type="RuleBase" id="RU365002"/>
    </source>
</evidence>
<sequence>MSSLYQLPNVVEFNEKNSMGLIRLAKPVEVNPVIESSRFVLKIYKSILREGYSPHTWRNHPLHLLPPIHYTPGDPNARACLDWIFLISSLNFSFWSVEEGTPRESRRYGVEWREGWDRDKPKVFTGYWSLVAALNKALEAGIPITDPAFYSDPILCPDSLIEDIFKPAPYCSETVPLLKERIAIMREVGSIMTSKFGGSYETLLVQFLSRYSGRGTALQLVELITDEFPSFRDETVFKGKRVYFWKRAQILAAETWAAFYPISSDTPHPFFPGGISQLTMFADYRVPQILHHLRILSYPPSLLALLSSYTYFPPGCRAELSIRAASILAVEAIRDEIACIRENEGDFTPILPGQEEIPSVLIDFFLWDLAKKIENREEQIEGIVTSGVIPAHRTRSIWY</sequence>
<dbReference type="EMBL" id="BPWL01000008">
    <property type="protein sequence ID" value="GJJ13384.1"/>
    <property type="molecule type" value="Genomic_DNA"/>
</dbReference>
<keyword evidence="1 6" id="KW-0378">Hydrolase</keyword>